<keyword evidence="4 10" id="KW-0812">Transmembrane</keyword>
<evidence type="ECO:0000256" key="12">
    <source>
        <dbReference type="SAM" id="Phobius"/>
    </source>
</evidence>
<feature type="repeat" description="Solcar" evidence="10">
    <location>
        <begin position="92"/>
        <end position="178"/>
    </location>
</feature>
<evidence type="ECO:0000256" key="5">
    <source>
        <dbReference type="ARBA" id="ARBA00022737"/>
    </source>
</evidence>
<keyword evidence="3 11" id="KW-0813">Transport</keyword>
<evidence type="ECO:0000313" key="14">
    <source>
        <dbReference type="Proteomes" id="UP001431783"/>
    </source>
</evidence>
<name>A0AAW1ULT2_9CUCU</name>
<evidence type="ECO:0008006" key="15">
    <source>
        <dbReference type="Google" id="ProtNLM"/>
    </source>
</evidence>
<dbReference type="Gene3D" id="1.50.40.10">
    <property type="entry name" value="Mitochondrial carrier domain"/>
    <property type="match status" value="1"/>
</dbReference>
<reference evidence="13 14" key="1">
    <citation type="submission" date="2023-03" db="EMBL/GenBank/DDBJ databases">
        <title>Genome insight into feeding habits of ladybird beetles.</title>
        <authorList>
            <person name="Li H.-S."/>
            <person name="Huang Y.-H."/>
            <person name="Pang H."/>
        </authorList>
    </citation>
    <scope>NUCLEOTIDE SEQUENCE [LARGE SCALE GENOMIC DNA]</scope>
    <source>
        <strain evidence="13">SYSU_2023b</strain>
        <tissue evidence="13">Whole body</tissue>
    </source>
</reference>
<dbReference type="InterPro" id="IPR052465">
    <property type="entry name" value="Mito_NAD+_Carrier"/>
</dbReference>
<evidence type="ECO:0000256" key="11">
    <source>
        <dbReference type="RuleBase" id="RU000488"/>
    </source>
</evidence>
<evidence type="ECO:0000256" key="4">
    <source>
        <dbReference type="ARBA" id="ARBA00022692"/>
    </source>
</evidence>
<evidence type="ECO:0000313" key="13">
    <source>
        <dbReference type="EMBL" id="KAK9881751.1"/>
    </source>
</evidence>
<evidence type="ECO:0000256" key="8">
    <source>
        <dbReference type="ARBA" id="ARBA00023128"/>
    </source>
</evidence>
<dbReference type="InterPro" id="IPR023395">
    <property type="entry name" value="MCP_dom_sf"/>
</dbReference>
<dbReference type="GO" id="GO:0051724">
    <property type="term" value="F:NAD transmembrane transporter activity"/>
    <property type="evidence" value="ECO:0007669"/>
    <property type="project" value="TreeGrafter"/>
</dbReference>
<evidence type="ECO:0000256" key="6">
    <source>
        <dbReference type="ARBA" id="ARBA00022792"/>
    </source>
</evidence>
<dbReference type="PANTHER" id="PTHR46131:SF1">
    <property type="entry name" value="SD08549P"/>
    <property type="match status" value="1"/>
</dbReference>
<accession>A0AAW1ULT2</accession>
<evidence type="ECO:0000256" key="10">
    <source>
        <dbReference type="PROSITE-ProRule" id="PRU00282"/>
    </source>
</evidence>
<proteinExistence type="inferred from homology"/>
<evidence type="ECO:0000256" key="7">
    <source>
        <dbReference type="ARBA" id="ARBA00022989"/>
    </source>
</evidence>
<comment type="similarity">
    <text evidence="2 11">Belongs to the mitochondrial carrier (TC 2.A.29) family.</text>
</comment>
<dbReference type="PROSITE" id="PS50920">
    <property type="entry name" value="SOLCAR"/>
    <property type="match status" value="2"/>
</dbReference>
<dbReference type="AlphaFoldDB" id="A0AAW1ULT2"/>
<comment type="caution">
    <text evidence="13">The sequence shown here is derived from an EMBL/GenBank/DDBJ whole genome shotgun (WGS) entry which is preliminary data.</text>
</comment>
<evidence type="ECO:0000256" key="2">
    <source>
        <dbReference type="ARBA" id="ARBA00006375"/>
    </source>
</evidence>
<organism evidence="13 14">
    <name type="scientific">Henosepilachna vigintioctopunctata</name>
    <dbReference type="NCBI Taxonomy" id="420089"/>
    <lineage>
        <taxon>Eukaryota</taxon>
        <taxon>Metazoa</taxon>
        <taxon>Ecdysozoa</taxon>
        <taxon>Arthropoda</taxon>
        <taxon>Hexapoda</taxon>
        <taxon>Insecta</taxon>
        <taxon>Pterygota</taxon>
        <taxon>Neoptera</taxon>
        <taxon>Endopterygota</taxon>
        <taxon>Coleoptera</taxon>
        <taxon>Polyphaga</taxon>
        <taxon>Cucujiformia</taxon>
        <taxon>Coccinelloidea</taxon>
        <taxon>Coccinellidae</taxon>
        <taxon>Epilachninae</taxon>
        <taxon>Epilachnini</taxon>
        <taxon>Henosepilachna</taxon>
    </lineage>
</organism>
<keyword evidence="8" id="KW-0496">Mitochondrion</keyword>
<feature type="repeat" description="Solcar" evidence="10">
    <location>
        <begin position="6"/>
        <end position="88"/>
    </location>
</feature>
<dbReference type="SUPFAM" id="SSF103506">
    <property type="entry name" value="Mitochondrial carrier"/>
    <property type="match status" value="1"/>
</dbReference>
<sequence>MKTNSPFTTREFICGWLAASTNIIITYPLSKISIQQVLHNESLLKASKYNVVRRSSPRDMYRGLLPPLCQKSLSVSFMFGAYYNIHNYLITKNVKYANHLSIFALGIIETMIMPFERIQSILVNRDFNKKYKNMIQLMITLPQEYGFKECYRGMNMVLLRNILGTGFFFNLKNTSDFYISESYKLPVIQSAAQFVLGGIIGAFISTCLYPLSVIKLEMQKPIGTKFVSPIKVMVEIYSRKGKFMEFYKGGVINAVRAFFSWGIINTSYETYMKWFFE</sequence>
<feature type="transmembrane region" description="Helical" evidence="12">
    <location>
        <begin position="153"/>
        <end position="171"/>
    </location>
</feature>
<keyword evidence="14" id="KW-1185">Reference proteome</keyword>
<keyword evidence="5" id="KW-0677">Repeat</keyword>
<evidence type="ECO:0000256" key="9">
    <source>
        <dbReference type="ARBA" id="ARBA00023136"/>
    </source>
</evidence>
<dbReference type="GO" id="GO:0005743">
    <property type="term" value="C:mitochondrial inner membrane"/>
    <property type="evidence" value="ECO:0007669"/>
    <property type="project" value="UniProtKB-SubCell"/>
</dbReference>
<dbReference type="Pfam" id="PF00153">
    <property type="entry name" value="Mito_carr"/>
    <property type="match status" value="3"/>
</dbReference>
<feature type="transmembrane region" description="Helical" evidence="12">
    <location>
        <begin position="191"/>
        <end position="211"/>
    </location>
</feature>
<keyword evidence="7 12" id="KW-1133">Transmembrane helix</keyword>
<comment type="subcellular location">
    <subcellularLocation>
        <location evidence="1">Mitochondrion inner membrane</location>
        <topology evidence="1">Multi-pass membrane protein</topology>
    </subcellularLocation>
</comment>
<protein>
    <recommendedName>
        <fullName evidence="15">Mitochondrial carrier protein</fullName>
    </recommendedName>
</protein>
<dbReference type="EMBL" id="JARQZJ010000070">
    <property type="protein sequence ID" value="KAK9881751.1"/>
    <property type="molecule type" value="Genomic_DNA"/>
</dbReference>
<keyword evidence="9 10" id="KW-0472">Membrane</keyword>
<gene>
    <name evidence="13" type="ORF">WA026_017272</name>
</gene>
<evidence type="ECO:0000256" key="3">
    <source>
        <dbReference type="ARBA" id="ARBA00022448"/>
    </source>
</evidence>
<keyword evidence="6" id="KW-0999">Mitochondrion inner membrane</keyword>
<dbReference type="PANTHER" id="PTHR46131">
    <property type="entry name" value="SD08549P"/>
    <property type="match status" value="1"/>
</dbReference>
<dbReference type="InterPro" id="IPR018108">
    <property type="entry name" value="MCP_transmembrane"/>
</dbReference>
<dbReference type="Proteomes" id="UP001431783">
    <property type="component" value="Unassembled WGS sequence"/>
</dbReference>
<evidence type="ECO:0000256" key="1">
    <source>
        <dbReference type="ARBA" id="ARBA00004448"/>
    </source>
</evidence>